<organism evidence="1 2">
    <name type="scientific">Morganella psychrotolerans</name>
    <dbReference type="NCBI Taxonomy" id="368603"/>
    <lineage>
        <taxon>Bacteria</taxon>
        <taxon>Pseudomonadati</taxon>
        <taxon>Pseudomonadota</taxon>
        <taxon>Gammaproteobacteria</taxon>
        <taxon>Enterobacterales</taxon>
        <taxon>Morganellaceae</taxon>
        <taxon>Morganella</taxon>
    </lineage>
</organism>
<dbReference type="AlphaFoldDB" id="A0A1B8HRP3"/>
<accession>A0A1B8HRP3</accession>
<dbReference type="OrthoDB" id="6690744at2"/>
<gene>
    <name evidence="1" type="ORF">AYY18_16835</name>
</gene>
<dbReference type="EMBL" id="LZEY01000008">
    <property type="protein sequence ID" value="OBU12190.1"/>
    <property type="molecule type" value="Genomic_DNA"/>
</dbReference>
<proteinExistence type="predicted"/>
<evidence type="ECO:0000313" key="2">
    <source>
        <dbReference type="Proteomes" id="UP000092377"/>
    </source>
</evidence>
<evidence type="ECO:0000313" key="1">
    <source>
        <dbReference type="EMBL" id="OBU12190.1"/>
    </source>
</evidence>
<sequence>MSITKEQWAGIEESLKSHYVHIKFCHHGTDIQVARVSAGEGKTELAVYLDGKIGGGWGFPDSEHFNPLCELFWHQRNKSYYTPKQIKVWEKVLGKRGAKQTFPKLHQKLTYYMPYFSKASVLVRQFRRIEGLTVENQKEWMVLRG</sequence>
<comment type="caution">
    <text evidence="1">The sequence shown here is derived from an EMBL/GenBank/DDBJ whole genome shotgun (WGS) entry which is preliminary data.</text>
</comment>
<keyword evidence="2" id="KW-1185">Reference proteome</keyword>
<dbReference type="Proteomes" id="UP000092377">
    <property type="component" value="Unassembled WGS sequence"/>
</dbReference>
<dbReference type="RefSeq" id="WP_067400452.1">
    <property type="nucleotide sequence ID" value="NZ_LZEY01000008.1"/>
</dbReference>
<protein>
    <submittedName>
        <fullName evidence="1">Uncharacterized protein</fullName>
    </submittedName>
</protein>
<reference evidence="2" key="1">
    <citation type="submission" date="2016-06" db="EMBL/GenBank/DDBJ databases">
        <authorList>
            <person name="Butler K."/>
        </authorList>
    </citation>
    <scope>NUCLEOTIDE SEQUENCE [LARGE SCALE GENOMIC DNA]</scope>
    <source>
        <strain evidence="2">GCSL-Mp20</strain>
    </source>
</reference>
<name>A0A1B8HRP3_9GAMM</name>